<comment type="subcellular location">
    <subcellularLocation>
        <location evidence="1">Nucleus</location>
    </subcellularLocation>
</comment>
<dbReference type="InterPro" id="IPR000232">
    <property type="entry name" value="HSF_DNA-bd"/>
</dbReference>
<evidence type="ECO:0000256" key="4">
    <source>
        <dbReference type="ARBA" id="ARBA00023242"/>
    </source>
</evidence>
<dbReference type="InterPro" id="IPR036388">
    <property type="entry name" value="WH-like_DNA-bd_sf"/>
</dbReference>
<dbReference type="InterPro" id="IPR036390">
    <property type="entry name" value="WH_DNA-bd_sf"/>
</dbReference>
<evidence type="ECO:0000256" key="3">
    <source>
        <dbReference type="ARBA" id="ARBA00023125"/>
    </source>
</evidence>
<dbReference type="GO" id="GO:0043565">
    <property type="term" value="F:sequence-specific DNA binding"/>
    <property type="evidence" value="ECO:0007669"/>
    <property type="project" value="InterPro"/>
</dbReference>
<comment type="similarity">
    <text evidence="2">Belongs to the HSF family.</text>
</comment>
<dbReference type="AlphaFoldDB" id="A0A182LUP7"/>
<dbReference type="Proteomes" id="UP000075883">
    <property type="component" value="Unassembled WGS sequence"/>
</dbReference>
<reference evidence="7" key="1">
    <citation type="submission" date="2013-09" db="EMBL/GenBank/DDBJ databases">
        <title>The Genome Sequence of Anopheles culicifacies species A.</title>
        <authorList>
            <consortium name="The Broad Institute Genomics Platform"/>
            <person name="Neafsey D.E."/>
            <person name="Besansky N."/>
            <person name="Howell P."/>
            <person name="Walton C."/>
            <person name="Young S.K."/>
            <person name="Zeng Q."/>
            <person name="Gargeya S."/>
            <person name="Fitzgerald M."/>
            <person name="Haas B."/>
            <person name="Abouelleil A."/>
            <person name="Allen A.W."/>
            <person name="Alvarado L."/>
            <person name="Arachchi H.M."/>
            <person name="Berlin A.M."/>
            <person name="Chapman S.B."/>
            <person name="Gainer-Dewar J."/>
            <person name="Goldberg J."/>
            <person name="Griggs A."/>
            <person name="Gujja S."/>
            <person name="Hansen M."/>
            <person name="Howarth C."/>
            <person name="Imamovic A."/>
            <person name="Ireland A."/>
            <person name="Larimer J."/>
            <person name="McCowan C."/>
            <person name="Murphy C."/>
            <person name="Pearson M."/>
            <person name="Poon T.W."/>
            <person name="Priest M."/>
            <person name="Roberts A."/>
            <person name="Saif S."/>
            <person name="Shea T."/>
            <person name="Sisk P."/>
            <person name="Sykes S."/>
            <person name="Wortman J."/>
            <person name="Nusbaum C."/>
            <person name="Birren B."/>
        </authorList>
    </citation>
    <scope>NUCLEOTIDE SEQUENCE [LARGE SCALE GENOMIC DNA]</scope>
    <source>
        <strain evidence="7">A-37</strain>
    </source>
</reference>
<evidence type="ECO:0000313" key="7">
    <source>
        <dbReference type="Proteomes" id="UP000075883"/>
    </source>
</evidence>
<dbReference type="SUPFAM" id="SSF46785">
    <property type="entry name" value="Winged helix' DNA-binding domain"/>
    <property type="match status" value="1"/>
</dbReference>
<dbReference type="GO" id="GO:0005634">
    <property type="term" value="C:nucleus"/>
    <property type="evidence" value="ECO:0007669"/>
    <property type="project" value="UniProtKB-SubCell"/>
</dbReference>
<evidence type="ECO:0000259" key="5">
    <source>
        <dbReference type="Pfam" id="PF00447"/>
    </source>
</evidence>
<dbReference type="Gene3D" id="1.10.10.10">
    <property type="entry name" value="Winged helix-like DNA-binding domain superfamily/Winged helix DNA-binding domain"/>
    <property type="match status" value="1"/>
</dbReference>
<evidence type="ECO:0000313" key="6">
    <source>
        <dbReference type="EnsemblMetazoa" id="ACUA002419-PA"/>
    </source>
</evidence>
<dbReference type="EMBL" id="AXCM01001908">
    <property type="status" value="NOT_ANNOTATED_CDS"/>
    <property type="molecule type" value="Genomic_DNA"/>
</dbReference>
<keyword evidence="4" id="KW-0539">Nucleus</keyword>
<keyword evidence="3" id="KW-0238">DNA-binding</keyword>
<keyword evidence="7" id="KW-1185">Reference proteome</keyword>
<proteinExistence type="inferred from homology"/>
<dbReference type="GO" id="GO:0003700">
    <property type="term" value="F:DNA-binding transcription factor activity"/>
    <property type="evidence" value="ECO:0007669"/>
    <property type="project" value="InterPro"/>
</dbReference>
<dbReference type="VEuPathDB" id="VectorBase:ACUA002419"/>
<feature type="domain" description="HSF-type DNA-binding" evidence="5">
    <location>
        <begin position="18"/>
        <end position="111"/>
    </location>
</feature>
<organism evidence="6 7">
    <name type="scientific">Anopheles culicifacies</name>
    <dbReference type="NCBI Taxonomy" id="139723"/>
    <lineage>
        <taxon>Eukaryota</taxon>
        <taxon>Metazoa</taxon>
        <taxon>Ecdysozoa</taxon>
        <taxon>Arthropoda</taxon>
        <taxon>Hexapoda</taxon>
        <taxon>Insecta</taxon>
        <taxon>Pterygota</taxon>
        <taxon>Neoptera</taxon>
        <taxon>Endopterygota</taxon>
        <taxon>Diptera</taxon>
        <taxon>Nematocera</taxon>
        <taxon>Culicoidea</taxon>
        <taxon>Culicidae</taxon>
        <taxon>Anophelinae</taxon>
        <taxon>Anopheles</taxon>
        <taxon>culicifacies species complex</taxon>
    </lineage>
</organism>
<reference evidence="6" key="2">
    <citation type="submission" date="2020-05" db="UniProtKB">
        <authorList>
            <consortium name="EnsemblMetazoa"/>
        </authorList>
    </citation>
    <scope>IDENTIFICATION</scope>
    <source>
        <strain evidence="6">A-37</strain>
    </source>
</reference>
<evidence type="ECO:0000256" key="1">
    <source>
        <dbReference type="ARBA" id="ARBA00004123"/>
    </source>
</evidence>
<accession>A0A182LUP7</accession>
<sequence>MNSVLSMTSGEDLKKYRFVLKLWIVTNDESISYLRWNCDQTYLIVNIYELMQMFCTGESNIFTCNTMENFLWLMYKHGFDKCSRDVLAESERYEHEPDCMVFAHPQFIGSNAAMFEAWLSFHSVRTHDMEQKGSCTIPPQIHFMVRENMDEFAGVRMQIMSVMMYLESLLRQPLRTQENVAIAIPEQHVDYQVMDEPDYFKTKEIEGNYGPVTVSELKQCLGELLPRTQNDLADDNAENEIDMEEVEVLEDNEASEEADLDIMVVEEPSAITTESSICLQFNDLRELYENADVWTDSDGNLIEYHEVYELDVGAPQAVKVQEVEEEDNISLQSLSILPLQTSEAVVKMDDNISAHLTNSVQACLPALDYE</sequence>
<dbReference type="Pfam" id="PF00447">
    <property type="entry name" value="HSF_DNA-bind"/>
    <property type="match status" value="1"/>
</dbReference>
<dbReference type="EnsemblMetazoa" id="ACUA002419-RA">
    <property type="protein sequence ID" value="ACUA002419-PA"/>
    <property type="gene ID" value="ACUA002419"/>
</dbReference>
<evidence type="ECO:0000256" key="2">
    <source>
        <dbReference type="ARBA" id="ARBA00006403"/>
    </source>
</evidence>
<protein>
    <recommendedName>
        <fullName evidence="5">HSF-type DNA-binding domain-containing protein</fullName>
    </recommendedName>
</protein>
<name>A0A182LUP7_9DIPT</name>